<evidence type="ECO:0000313" key="1">
    <source>
        <dbReference type="EMBL" id="KAG8497994.1"/>
    </source>
</evidence>
<dbReference type="EMBL" id="JAHUZN010000003">
    <property type="protein sequence ID" value="KAG8497994.1"/>
    <property type="molecule type" value="Genomic_DNA"/>
</dbReference>
<evidence type="ECO:0000313" key="2">
    <source>
        <dbReference type="Proteomes" id="UP000701853"/>
    </source>
</evidence>
<accession>A0A8J6D6Z5</accession>
<name>A0A8J6D6Z5_9ROSI</name>
<reference evidence="1 2" key="1">
    <citation type="journal article" date="2021" name="bioRxiv">
        <title>The Gossypium anomalum genome as a resource for cotton improvement and evolutionary analysis of hybrid incompatibility.</title>
        <authorList>
            <person name="Grover C.E."/>
            <person name="Yuan D."/>
            <person name="Arick M.A."/>
            <person name="Miller E.R."/>
            <person name="Hu G."/>
            <person name="Peterson D.G."/>
            <person name="Wendel J.F."/>
            <person name="Udall J.A."/>
        </authorList>
    </citation>
    <scope>NUCLEOTIDE SEQUENCE [LARGE SCALE GENOMIC DNA]</scope>
    <source>
        <strain evidence="1">JFW-Udall</strain>
        <tissue evidence="1">Leaf</tissue>
    </source>
</reference>
<gene>
    <name evidence="1" type="ORF">CXB51_006943</name>
</gene>
<proteinExistence type="predicted"/>
<dbReference type="OrthoDB" id="993102at2759"/>
<comment type="caution">
    <text evidence="1">The sequence shown here is derived from an EMBL/GenBank/DDBJ whole genome shotgun (WGS) entry which is preliminary data.</text>
</comment>
<protein>
    <submittedName>
        <fullName evidence="1">Uncharacterized protein</fullName>
    </submittedName>
</protein>
<keyword evidence="2" id="KW-1185">Reference proteome</keyword>
<organism evidence="1 2">
    <name type="scientific">Gossypium anomalum</name>
    <dbReference type="NCBI Taxonomy" id="47600"/>
    <lineage>
        <taxon>Eukaryota</taxon>
        <taxon>Viridiplantae</taxon>
        <taxon>Streptophyta</taxon>
        <taxon>Embryophyta</taxon>
        <taxon>Tracheophyta</taxon>
        <taxon>Spermatophyta</taxon>
        <taxon>Magnoliopsida</taxon>
        <taxon>eudicotyledons</taxon>
        <taxon>Gunneridae</taxon>
        <taxon>Pentapetalae</taxon>
        <taxon>rosids</taxon>
        <taxon>malvids</taxon>
        <taxon>Malvales</taxon>
        <taxon>Malvaceae</taxon>
        <taxon>Malvoideae</taxon>
        <taxon>Gossypium</taxon>
    </lineage>
</organism>
<dbReference type="AlphaFoldDB" id="A0A8J6D6Z5"/>
<sequence length="113" mass="12669">MEYPITGVFHSGLKQRFLGISIPFLHHRLANRCLRNPLLPFTKTSPQKHSLNRQPFHVNFTSSTPAFLPLIQGQRLKPHAFPMADLHLIRDASRRLVGNKGTKSSSGICLGMA</sequence>
<dbReference type="Proteomes" id="UP000701853">
    <property type="component" value="Chromosome 3"/>
</dbReference>